<dbReference type="AlphaFoldDB" id="A0A9N8H5A8"/>
<gene>
    <name evidence="1" type="ORF">SEMRO_81_G043610.1</name>
</gene>
<organism evidence="1 2">
    <name type="scientific">Seminavis robusta</name>
    <dbReference type="NCBI Taxonomy" id="568900"/>
    <lineage>
        <taxon>Eukaryota</taxon>
        <taxon>Sar</taxon>
        <taxon>Stramenopiles</taxon>
        <taxon>Ochrophyta</taxon>
        <taxon>Bacillariophyta</taxon>
        <taxon>Bacillariophyceae</taxon>
        <taxon>Bacillariophycidae</taxon>
        <taxon>Naviculales</taxon>
        <taxon>Naviculaceae</taxon>
        <taxon>Seminavis</taxon>
    </lineage>
</organism>
<reference evidence="1" key="1">
    <citation type="submission" date="2020-06" db="EMBL/GenBank/DDBJ databases">
        <authorList>
            <consortium name="Plant Systems Biology data submission"/>
        </authorList>
    </citation>
    <scope>NUCLEOTIDE SEQUENCE</scope>
    <source>
        <strain evidence="1">D6</strain>
    </source>
</reference>
<sequence>MGFFLAPGRLVGSKVHENQTPVDAKRTKKVGDFFDTRGPSSSRYRIRSKIQILEKNRKTVKERKERFKLTVKAKKVKYAQATRNKTMSNQQVLEGCCSKVRVCHKTPQGKAKLPRLAGERSPKELRGAVLEYVPSFESLCSEIDCPIDTLKKVLNFLSLNGVDGALITPRTSDSVVLLRRQLAEILFPDLRPPREPSLSPESKAKAMAAELYEDADAIEKILEGDRQAKR</sequence>
<keyword evidence="2" id="KW-1185">Reference proteome</keyword>
<protein>
    <submittedName>
        <fullName evidence="1">Uncharacterized protein</fullName>
    </submittedName>
</protein>
<evidence type="ECO:0000313" key="2">
    <source>
        <dbReference type="Proteomes" id="UP001153069"/>
    </source>
</evidence>
<name>A0A9N8H5A8_9STRA</name>
<comment type="caution">
    <text evidence="1">The sequence shown here is derived from an EMBL/GenBank/DDBJ whole genome shotgun (WGS) entry which is preliminary data.</text>
</comment>
<proteinExistence type="predicted"/>
<accession>A0A9N8H5A8</accession>
<dbReference type="Proteomes" id="UP001153069">
    <property type="component" value="Unassembled WGS sequence"/>
</dbReference>
<evidence type="ECO:0000313" key="1">
    <source>
        <dbReference type="EMBL" id="CAB9500337.1"/>
    </source>
</evidence>
<dbReference type="EMBL" id="CAICTM010000080">
    <property type="protein sequence ID" value="CAB9500337.1"/>
    <property type="molecule type" value="Genomic_DNA"/>
</dbReference>